<dbReference type="SUPFAM" id="SSF56436">
    <property type="entry name" value="C-type lectin-like"/>
    <property type="match status" value="1"/>
</dbReference>
<name>A0A5N0UM22_9PSEU</name>
<dbReference type="GO" id="GO:0120147">
    <property type="term" value="F:formylglycine-generating oxidase activity"/>
    <property type="evidence" value="ECO:0007669"/>
    <property type="project" value="TreeGrafter"/>
</dbReference>
<dbReference type="InterPro" id="IPR042095">
    <property type="entry name" value="SUMF_sf"/>
</dbReference>
<dbReference type="Gene3D" id="3.90.1580.10">
    <property type="entry name" value="paralog of FGE (formylglycine-generating enzyme)"/>
    <property type="match status" value="1"/>
</dbReference>
<gene>
    <name evidence="3" type="ORF">FPZ12_041135</name>
</gene>
<dbReference type="AlphaFoldDB" id="A0A5N0UM22"/>
<dbReference type="InterPro" id="IPR005532">
    <property type="entry name" value="SUMF_dom"/>
</dbReference>
<dbReference type="Pfam" id="PF03781">
    <property type="entry name" value="FGE-sulfatase"/>
    <property type="match status" value="1"/>
</dbReference>
<organism evidence="3 4">
    <name type="scientific">Amycolatopsis acidicola</name>
    <dbReference type="NCBI Taxonomy" id="2596893"/>
    <lineage>
        <taxon>Bacteria</taxon>
        <taxon>Bacillati</taxon>
        <taxon>Actinomycetota</taxon>
        <taxon>Actinomycetes</taxon>
        <taxon>Pseudonocardiales</taxon>
        <taxon>Pseudonocardiaceae</taxon>
        <taxon>Amycolatopsis</taxon>
    </lineage>
</organism>
<evidence type="ECO:0000256" key="1">
    <source>
        <dbReference type="SAM" id="MobiDB-lite"/>
    </source>
</evidence>
<dbReference type="EMBL" id="VMNW02000118">
    <property type="protein sequence ID" value="KAA9150399.1"/>
    <property type="molecule type" value="Genomic_DNA"/>
</dbReference>
<dbReference type="OrthoDB" id="9768004at2"/>
<accession>A0A5N0UM22</accession>
<dbReference type="RefSeq" id="WP_144757759.1">
    <property type="nucleotide sequence ID" value="NZ_VMNW02000118.1"/>
</dbReference>
<dbReference type="PANTHER" id="PTHR23150:SF19">
    <property type="entry name" value="FORMYLGLYCINE-GENERATING ENZYME"/>
    <property type="match status" value="1"/>
</dbReference>
<feature type="domain" description="Sulfatase-modifying factor enzyme-like" evidence="2">
    <location>
        <begin position="49"/>
        <end position="325"/>
    </location>
</feature>
<dbReference type="InterPro" id="IPR016187">
    <property type="entry name" value="CTDL_fold"/>
</dbReference>
<sequence>MEQGWRGTETAVWQGEDSGAAGRVPRGTVREPVRGPAPVPHARIAPDDGWTTLPGGEFVMGTDRDEGCPEDGEGPAHLVSLSAFSIRPCVVTNKEFAEFADDTGYRTDAERYGWSFVFAGLLPAQRPPTRALAEAPWWRQVFGADWRHPDGPWSGVDDRLDHPVVQVSWRDARAYCRWAGCRLPTEAEWEYAARGGLAGKRYPWGDTREPRGVHRMNVWQGEFPEHNTGADGWLGTAPADSYEPNGFGLYNMTGNVWEWCADWFSPVAYAINDLRDPQGPPSGSHRVLRGGSYLCHESSCSRYRVTSRGANTVDNAAGTLGFRCVLSA</sequence>
<keyword evidence="4" id="KW-1185">Reference proteome</keyword>
<dbReference type="Proteomes" id="UP000319769">
    <property type="component" value="Unassembled WGS sequence"/>
</dbReference>
<dbReference type="PANTHER" id="PTHR23150">
    <property type="entry name" value="SULFATASE MODIFYING FACTOR 1, 2"/>
    <property type="match status" value="1"/>
</dbReference>
<protein>
    <submittedName>
        <fullName evidence="3">Formylglycine-generating enzyme family protein</fullName>
    </submittedName>
</protein>
<comment type="caution">
    <text evidence="3">The sequence shown here is derived from an EMBL/GenBank/DDBJ whole genome shotgun (WGS) entry which is preliminary data.</text>
</comment>
<feature type="region of interest" description="Disordered" evidence="1">
    <location>
        <begin position="1"/>
        <end position="41"/>
    </location>
</feature>
<dbReference type="InterPro" id="IPR051043">
    <property type="entry name" value="Sulfatase_Mod_Factor_Kinase"/>
</dbReference>
<reference evidence="3" key="1">
    <citation type="submission" date="2019-09" db="EMBL/GenBank/DDBJ databases">
        <authorList>
            <person name="Teo W.F.A."/>
            <person name="Duangmal K."/>
        </authorList>
    </citation>
    <scope>NUCLEOTIDE SEQUENCE [LARGE SCALE GENOMIC DNA]</scope>
    <source>
        <strain evidence="3">K81G1</strain>
    </source>
</reference>
<proteinExistence type="predicted"/>
<evidence type="ECO:0000259" key="2">
    <source>
        <dbReference type="Pfam" id="PF03781"/>
    </source>
</evidence>
<evidence type="ECO:0000313" key="3">
    <source>
        <dbReference type="EMBL" id="KAA9150399.1"/>
    </source>
</evidence>
<evidence type="ECO:0000313" key="4">
    <source>
        <dbReference type="Proteomes" id="UP000319769"/>
    </source>
</evidence>